<organism evidence="1 2">
    <name type="scientific">Parelaphostrongylus tenuis</name>
    <name type="common">Meningeal worm</name>
    <dbReference type="NCBI Taxonomy" id="148309"/>
    <lineage>
        <taxon>Eukaryota</taxon>
        <taxon>Metazoa</taxon>
        <taxon>Ecdysozoa</taxon>
        <taxon>Nematoda</taxon>
        <taxon>Chromadorea</taxon>
        <taxon>Rhabditida</taxon>
        <taxon>Rhabditina</taxon>
        <taxon>Rhabditomorpha</taxon>
        <taxon>Strongyloidea</taxon>
        <taxon>Metastrongylidae</taxon>
        <taxon>Parelaphostrongylus</taxon>
    </lineage>
</organism>
<proteinExistence type="predicted"/>
<reference evidence="1" key="1">
    <citation type="submission" date="2021-06" db="EMBL/GenBank/DDBJ databases">
        <title>Parelaphostrongylus tenuis whole genome reference sequence.</title>
        <authorList>
            <person name="Garwood T.J."/>
            <person name="Larsen P.A."/>
            <person name="Fountain-Jones N.M."/>
            <person name="Garbe J.R."/>
            <person name="Macchietto M.G."/>
            <person name="Kania S.A."/>
            <person name="Gerhold R.W."/>
            <person name="Richards J.E."/>
            <person name="Wolf T.M."/>
        </authorList>
    </citation>
    <scope>NUCLEOTIDE SEQUENCE</scope>
    <source>
        <strain evidence="1">MNPRO001-30</strain>
        <tissue evidence="1">Meninges</tissue>
    </source>
</reference>
<dbReference type="AlphaFoldDB" id="A0AAD5QWR0"/>
<evidence type="ECO:0000313" key="2">
    <source>
        <dbReference type="Proteomes" id="UP001196413"/>
    </source>
</evidence>
<name>A0AAD5QWR0_PARTN</name>
<dbReference type="Proteomes" id="UP001196413">
    <property type="component" value="Unassembled WGS sequence"/>
</dbReference>
<dbReference type="EMBL" id="JAHQIW010005104">
    <property type="protein sequence ID" value="KAJ1364914.1"/>
    <property type="molecule type" value="Genomic_DNA"/>
</dbReference>
<evidence type="ECO:0000313" key="1">
    <source>
        <dbReference type="EMBL" id="KAJ1364914.1"/>
    </source>
</evidence>
<gene>
    <name evidence="1" type="ORF">KIN20_025109</name>
</gene>
<sequence>MIEGAVVYHRPDGTSWSRGENETIRITFGGSIQNTENVHALDRQLYVTRE</sequence>
<keyword evidence="2" id="KW-1185">Reference proteome</keyword>
<accession>A0AAD5QWR0</accession>
<protein>
    <submittedName>
        <fullName evidence="1">Uncharacterized protein</fullName>
    </submittedName>
</protein>
<comment type="caution">
    <text evidence="1">The sequence shown here is derived from an EMBL/GenBank/DDBJ whole genome shotgun (WGS) entry which is preliminary data.</text>
</comment>